<dbReference type="Pfam" id="PF13912">
    <property type="entry name" value="zf-C2H2_6"/>
    <property type="match status" value="2"/>
</dbReference>
<organism evidence="4 5">
    <name type="scientific">Cuscuta campestris</name>
    <dbReference type="NCBI Taxonomy" id="132261"/>
    <lineage>
        <taxon>Eukaryota</taxon>
        <taxon>Viridiplantae</taxon>
        <taxon>Streptophyta</taxon>
        <taxon>Embryophyta</taxon>
        <taxon>Tracheophyta</taxon>
        <taxon>Spermatophyta</taxon>
        <taxon>Magnoliopsida</taxon>
        <taxon>eudicotyledons</taxon>
        <taxon>Gunneridae</taxon>
        <taxon>Pentapetalae</taxon>
        <taxon>asterids</taxon>
        <taxon>lamiids</taxon>
        <taxon>Solanales</taxon>
        <taxon>Convolvulaceae</taxon>
        <taxon>Cuscuteae</taxon>
        <taxon>Cuscuta</taxon>
        <taxon>Cuscuta subgen. Grammica</taxon>
        <taxon>Cuscuta sect. Cleistogrammica</taxon>
    </lineage>
</organism>
<proteinExistence type="predicted"/>
<dbReference type="PROSITE" id="PS00028">
    <property type="entry name" value="ZINC_FINGER_C2H2_1"/>
    <property type="match status" value="2"/>
</dbReference>
<accession>A0A484KJ18</accession>
<reference evidence="4 5" key="1">
    <citation type="submission" date="2018-04" db="EMBL/GenBank/DDBJ databases">
        <authorList>
            <person name="Vogel A."/>
        </authorList>
    </citation>
    <scope>NUCLEOTIDE SEQUENCE [LARGE SCALE GENOMIC DNA]</scope>
</reference>
<feature type="region of interest" description="Disordered" evidence="2">
    <location>
        <begin position="104"/>
        <end position="161"/>
    </location>
</feature>
<dbReference type="PROSITE" id="PS50157">
    <property type="entry name" value="ZINC_FINGER_C2H2_2"/>
    <property type="match status" value="2"/>
</dbReference>
<evidence type="ECO:0000259" key="3">
    <source>
        <dbReference type="PROSITE" id="PS50157"/>
    </source>
</evidence>
<feature type="compositionally biased region" description="Low complexity" evidence="2">
    <location>
        <begin position="15"/>
        <end position="31"/>
    </location>
</feature>
<dbReference type="OrthoDB" id="1224437at2759"/>
<dbReference type="EMBL" id="OOIL02000273">
    <property type="protein sequence ID" value="VFQ63157.1"/>
    <property type="molecule type" value="Genomic_DNA"/>
</dbReference>
<evidence type="ECO:0000313" key="5">
    <source>
        <dbReference type="Proteomes" id="UP000595140"/>
    </source>
</evidence>
<feature type="compositionally biased region" description="Polar residues" evidence="2">
    <location>
        <begin position="59"/>
        <end position="74"/>
    </location>
</feature>
<feature type="domain" description="C2H2-type" evidence="3">
    <location>
        <begin position="77"/>
        <end position="99"/>
    </location>
</feature>
<dbReference type="Proteomes" id="UP000595140">
    <property type="component" value="Unassembled WGS sequence"/>
</dbReference>
<evidence type="ECO:0000256" key="2">
    <source>
        <dbReference type="SAM" id="MobiDB-lite"/>
    </source>
</evidence>
<feature type="region of interest" description="Disordered" evidence="2">
    <location>
        <begin position="1"/>
        <end position="78"/>
    </location>
</feature>
<dbReference type="Gene3D" id="3.30.160.60">
    <property type="entry name" value="Classic Zinc Finger"/>
    <property type="match status" value="1"/>
</dbReference>
<protein>
    <recommendedName>
        <fullName evidence="3">C2H2-type domain-containing protein</fullName>
    </recommendedName>
</protein>
<dbReference type="SUPFAM" id="SSF57667">
    <property type="entry name" value="beta-beta-alpha zinc fingers"/>
    <property type="match status" value="1"/>
</dbReference>
<dbReference type="PANTHER" id="PTHR47591:SF1">
    <property type="entry name" value="ZINC FINGER PROTEIN ZAT2-RELATED"/>
    <property type="match status" value="1"/>
</dbReference>
<keyword evidence="1" id="KW-0479">Metal-binding</keyword>
<keyword evidence="1" id="KW-0862">Zinc</keyword>
<gene>
    <name evidence="4" type="ORF">CCAM_LOCUS4933</name>
</gene>
<name>A0A484KJ18_9ASTE</name>
<feature type="compositionally biased region" description="Low complexity" evidence="2">
    <location>
        <begin position="127"/>
        <end position="145"/>
    </location>
</feature>
<evidence type="ECO:0000256" key="1">
    <source>
        <dbReference type="PROSITE-ProRule" id="PRU00042"/>
    </source>
</evidence>
<feature type="domain" description="C2H2-type" evidence="3">
    <location>
        <begin position="218"/>
        <end position="245"/>
    </location>
</feature>
<evidence type="ECO:0000313" key="4">
    <source>
        <dbReference type="EMBL" id="VFQ63157.1"/>
    </source>
</evidence>
<dbReference type="SMART" id="SM00355">
    <property type="entry name" value="ZnF_C2H2"/>
    <property type="match status" value="2"/>
</dbReference>
<sequence length="324" mass="35107">MNMNSSSFTPPVPPAAAARPIDDNAAAAAPPSLQMVAGAVPFNMHPPEQKVRRRPKYPPTTTGAAKKSPSTQQDPPGPCTECGKRFWSSKALYGHMRCHPERTWRGINPPPNLNRGRLPQPPDEDCLPSSSLPLGLPQQGALSLLPSPPLHCHNHSQKMTEEEHDVAASLLLLAQRETTSQQFYRNTVDRAHVEGSFGISRNDKNNEDGEMVINLKSHKCSICSRVFSSGRALGGHKRCHCSSSGGGGDYRLLLRRPPPPPLASSSLAGPTVNYLDLNFLPPLPPPATPAFHMQGEDPFYYYYSIPSSSSSSATLPALDLRLGL</sequence>
<dbReference type="InterPro" id="IPR013087">
    <property type="entry name" value="Znf_C2H2_type"/>
</dbReference>
<keyword evidence="1" id="KW-0863">Zinc-finger</keyword>
<dbReference type="PANTHER" id="PTHR47591">
    <property type="entry name" value="ZINC FINGER PROTEIN ZAT2-RELATED"/>
    <property type="match status" value="1"/>
</dbReference>
<dbReference type="AlphaFoldDB" id="A0A484KJ18"/>
<dbReference type="GO" id="GO:0008270">
    <property type="term" value="F:zinc ion binding"/>
    <property type="evidence" value="ECO:0007669"/>
    <property type="project" value="UniProtKB-KW"/>
</dbReference>
<keyword evidence="5" id="KW-1185">Reference proteome</keyword>
<dbReference type="InterPro" id="IPR036236">
    <property type="entry name" value="Znf_C2H2_sf"/>
</dbReference>